<feature type="region of interest" description="Disordered" evidence="1">
    <location>
        <begin position="143"/>
        <end position="167"/>
    </location>
</feature>
<sequence>MDNEPLADSRPAAKLFDIYTDAPTVPRLPLVLPGGGCNFADLHSPLGLKCGCRRFYSRHPPEQAGWCMCNHHACYHDQGPEPDEHLLPSAAAGQENERPKTGREPLSPVGCAVDFADGCGPGTLSFLHDRSVKLDRRSVTEASLPDTLPWGGGWASPGPTPILPPIPSQCLLSSQASTTPSAQAMFLRPFGGKGLRTLHSGNQTPRSLSRHPGASPADDRPPNSPLSRQEPRTAGPVSLDALMDLTSAVNDHGQRLDRLETASFHADCHDRLDNADVRVYELESRVEEVEKMAGGAVTTHAVGPDDGAWSATSHPPHEVESQLQSLQEQVSLLQSYMPSPHCPLELDVVFLPFAVKRLWQELHQFKIQSATHGSDDWTQQTLSNPTRRSKSPFAGDWTCPDGETRWLLPKACSSTSVAARRLRSRGLIQTIHVSSPDYRSVQAAVDRAFGDVFREMGIAPRTSPPGLLGLHQSWVPLRKVHRDDRLRFLSPAEMVTPGLWDAQFLGSIMMRAARLVLFVTHPDAYVQDRRAFSTAWTWQRVREMSRVYPDESESQEVTEADALEECWVWSELLDEAPTSVTSSTARNAKPLLPRRHSVQPRQPLPFARDQNPRRDSTAPLLTRTGSAPHVVATGRQPSPLLASRRRVVSNGQSQRPSPSAGAGASQARVRKKRRRARSTSNQRHFAPRWTASPSPMQAYATPHSIAPPPAEMNLLRSETPTRRRRMSAMDLGDESGSGESYVGEEGDEEDSVDEDDGFGRLGGASRQWRLPEDEPGWVRAR</sequence>
<dbReference type="Proteomes" id="UP000037136">
    <property type="component" value="Unassembled WGS sequence"/>
</dbReference>
<reference evidence="2 3" key="1">
    <citation type="journal article" date="2015" name="BMC Genomics">
        <title>Gene expression during zombie ant biting behavior reflects the complexity underlying fungal parasitic behavioral manipulation.</title>
        <authorList>
            <person name="de Bekker C."/>
            <person name="Ohm R.A."/>
            <person name="Loreto R.G."/>
            <person name="Sebastian A."/>
            <person name="Albert I."/>
            <person name="Merrow M."/>
            <person name="Brachmann A."/>
            <person name="Hughes D.P."/>
        </authorList>
    </citation>
    <scope>NUCLEOTIDE SEQUENCE [LARGE SCALE GENOMIC DNA]</scope>
    <source>
        <strain evidence="2 3">SC16a</strain>
    </source>
</reference>
<dbReference type="EMBL" id="LAZP02000589">
    <property type="protein sequence ID" value="PFH56400.1"/>
    <property type="molecule type" value="Genomic_DNA"/>
</dbReference>
<dbReference type="AlphaFoldDB" id="A0A2A9P6B1"/>
<dbReference type="STRING" id="268505.A0A2A9P6B1"/>
<comment type="caution">
    <text evidence="2">The sequence shown here is derived from an EMBL/GenBank/DDBJ whole genome shotgun (WGS) entry which is preliminary data.</text>
</comment>
<feature type="compositionally biased region" description="Acidic residues" evidence="1">
    <location>
        <begin position="742"/>
        <end position="756"/>
    </location>
</feature>
<gene>
    <name evidence="2" type="ORF">XA68_16561</name>
</gene>
<feature type="compositionally biased region" description="Low complexity" evidence="1">
    <location>
        <begin position="653"/>
        <end position="667"/>
    </location>
</feature>
<evidence type="ECO:0000256" key="1">
    <source>
        <dbReference type="SAM" id="MobiDB-lite"/>
    </source>
</evidence>
<keyword evidence="3" id="KW-1185">Reference proteome</keyword>
<name>A0A2A9P6B1_OPHUN</name>
<evidence type="ECO:0000313" key="2">
    <source>
        <dbReference type="EMBL" id="PFH56400.1"/>
    </source>
</evidence>
<feature type="region of interest" description="Disordered" evidence="1">
    <location>
        <begin position="578"/>
        <end position="781"/>
    </location>
</feature>
<organism evidence="2 3">
    <name type="scientific">Ophiocordyceps unilateralis</name>
    <name type="common">Zombie-ant fungus</name>
    <name type="synonym">Torrubia unilateralis</name>
    <dbReference type="NCBI Taxonomy" id="268505"/>
    <lineage>
        <taxon>Eukaryota</taxon>
        <taxon>Fungi</taxon>
        <taxon>Dikarya</taxon>
        <taxon>Ascomycota</taxon>
        <taxon>Pezizomycotina</taxon>
        <taxon>Sordariomycetes</taxon>
        <taxon>Hypocreomycetidae</taxon>
        <taxon>Hypocreales</taxon>
        <taxon>Ophiocordycipitaceae</taxon>
        <taxon>Ophiocordyceps</taxon>
    </lineage>
</organism>
<feature type="compositionally biased region" description="Polar residues" evidence="1">
    <location>
        <begin position="373"/>
        <end position="386"/>
    </location>
</feature>
<proteinExistence type="predicted"/>
<accession>A0A2A9P6B1</accession>
<evidence type="ECO:0000313" key="3">
    <source>
        <dbReference type="Proteomes" id="UP000037136"/>
    </source>
</evidence>
<feature type="region of interest" description="Disordered" evidence="1">
    <location>
        <begin position="373"/>
        <end position="395"/>
    </location>
</feature>
<feature type="region of interest" description="Disordered" evidence="1">
    <location>
        <begin position="193"/>
        <end position="233"/>
    </location>
</feature>
<feature type="compositionally biased region" description="Pro residues" evidence="1">
    <location>
        <begin position="158"/>
        <end position="167"/>
    </location>
</feature>
<dbReference type="OrthoDB" id="5427134at2759"/>
<reference evidence="2 3" key="2">
    <citation type="journal article" date="2017" name="Sci. Rep.">
        <title>Ant-infecting Ophiocordyceps genomes reveal a high diversity of potential behavioral manipulation genes and a possible major role for enterotoxins.</title>
        <authorList>
            <person name="de Bekker C."/>
            <person name="Ohm R.A."/>
            <person name="Evans H.C."/>
            <person name="Brachmann A."/>
            <person name="Hughes D.P."/>
        </authorList>
    </citation>
    <scope>NUCLEOTIDE SEQUENCE [LARGE SCALE GENOMIC DNA]</scope>
    <source>
        <strain evidence="2 3">SC16a</strain>
    </source>
</reference>
<feature type="compositionally biased region" description="Basic residues" evidence="1">
    <location>
        <begin position="668"/>
        <end position="677"/>
    </location>
</feature>
<protein>
    <submittedName>
        <fullName evidence="2">Uncharacterized protein</fullName>
    </submittedName>
</protein>